<evidence type="ECO:0008006" key="3">
    <source>
        <dbReference type="Google" id="ProtNLM"/>
    </source>
</evidence>
<protein>
    <recommendedName>
        <fullName evidence="3">Transmembrane protein</fullName>
    </recommendedName>
</protein>
<accession>A0ABS8UV44</accession>
<organism evidence="1 2">
    <name type="scientific">Datura stramonium</name>
    <name type="common">Jimsonweed</name>
    <name type="synonym">Common thornapple</name>
    <dbReference type="NCBI Taxonomy" id="4076"/>
    <lineage>
        <taxon>Eukaryota</taxon>
        <taxon>Viridiplantae</taxon>
        <taxon>Streptophyta</taxon>
        <taxon>Embryophyta</taxon>
        <taxon>Tracheophyta</taxon>
        <taxon>Spermatophyta</taxon>
        <taxon>Magnoliopsida</taxon>
        <taxon>eudicotyledons</taxon>
        <taxon>Gunneridae</taxon>
        <taxon>Pentapetalae</taxon>
        <taxon>asterids</taxon>
        <taxon>lamiids</taxon>
        <taxon>Solanales</taxon>
        <taxon>Solanaceae</taxon>
        <taxon>Solanoideae</taxon>
        <taxon>Datureae</taxon>
        <taxon>Datura</taxon>
    </lineage>
</organism>
<name>A0ABS8UV44_DATST</name>
<dbReference type="EMBL" id="JACEIK010002757">
    <property type="protein sequence ID" value="MCD9638690.1"/>
    <property type="molecule type" value="Genomic_DNA"/>
</dbReference>
<sequence length="193" mass="22077">MGEGEEEQPIPISLDAQSTNQDAADRCRELHVQRVGEFLMCIHIAAWCDLLSTVFLLPFLFEFPRFAGFFRNPITLKLLVSARKSTVNVNFNFRTTLTVKRFLFFPKFAFSRTNGENPTGIFTPGGRRIKFFNLRRNTKPNIQVKRKSINGLVLSPNSGSLSWDLNKDGNFGYFQVNNKSTKQVLVLIFYKKG</sequence>
<gene>
    <name evidence="1" type="ORF">HAX54_022814</name>
</gene>
<evidence type="ECO:0000313" key="1">
    <source>
        <dbReference type="EMBL" id="MCD9638690.1"/>
    </source>
</evidence>
<reference evidence="1 2" key="1">
    <citation type="journal article" date="2021" name="BMC Genomics">
        <title>Datura genome reveals duplications of psychoactive alkaloid biosynthetic genes and high mutation rate following tissue culture.</title>
        <authorList>
            <person name="Rajewski A."/>
            <person name="Carter-House D."/>
            <person name="Stajich J."/>
            <person name="Litt A."/>
        </authorList>
    </citation>
    <scope>NUCLEOTIDE SEQUENCE [LARGE SCALE GENOMIC DNA]</scope>
    <source>
        <strain evidence="1">AR-01</strain>
    </source>
</reference>
<proteinExistence type="predicted"/>
<dbReference type="Proteomes" id="UP000823775">
    <property type="component" value="Unassembled WGS sequence"/>
</dbReference>
<keyword evidence="2" id="KW-1185">Reference proteome</keyword>
<comment type="caution">
    <text evidence="1">The sequence shown here is derived from an EMBL/GenBank/DDBJ whole genome shotgun (WGS) entry which is preliminary data.</text>
</comment>
<evidence type="ECO:0000313" key="2">
    <source>
        <dbReference type="Proteomes" id="UP000823775"/>
    </source>
</evidence>